<dbReference type="GO" id="GO:0005794">
    <property type="term" value="C:Golgi apparatus"/>
    <property type="evidence" value="ECO:0007669"/>
    <property type="project" value="TreeGrafter"/>
</dbReference>
<evidence type="ECO:0000313" key="5">
    <source>
        <dbReference type="Proteomes" id="UP001153365"/>
    </source>
</evidence>
<evidence type="ECO:0000313" key="4">
    <source>
        <dbReference type="EMBL" id="CAH7669509.1"/>
    </source>
</evidence>
<dbReference type="InterPro" id="IPR021520">
    <property type="entry name" value="Stealth_CR2"/>
</dbReference>
<feature type="domain" description="EF-hand" evidence="3">
    <location>
        <begin position="422"/>
        <end position="444"/>
    </location>
</feature>
<gene>
    <name evidence="4" type="ORF">PPACK8108_LOCUS4132</name>
</gene>
<evidence type="ECO:0000259" key="3">
    <source>
        <dbReference type="PROSITE" id="PS50222"/>
    </source>
</evidence>
<evidence type="ECO:0000256" key="1">
    <source>
        <dbReference type="ARBA" id="ARBA00007583"/>
    </source>
</evidence>
<name>A0AAV0AP17_PHAPC</name>
<dbReference type="InterPro" id="IPR018247">
    <property type="entry name" value="EF_Hand_1_Ca_BS"/>
</dbReference>
<dbReference type="InterPro" id="IPR002048">
    <property type="entry name" value="EF_hand_dom"/>
</dbReference>
<dbReference type="GO" id="GO:0046835">
    <property type="term" value="P:carbohydrate phosphorylation"/>
    <property type="evidence" value="ECO:0007669"/>
    <property type="project" value="TreeGrafter"/>
</dbReference>
<dbReference type="Proteomes" id="UP001153365">
    <property type="component" value="Unassembled WGS sequence"/>
</dbReference>
<organism evidence="4 5">
    <name type="scientific">Phakopsora pachyrhizi</name>
    <name type="common">Asian soybean rust disease fungus</name>
    <dbReference type="NCBI Taxonomy" id="170000"/>
    <lineage>
        <taxon>Eukaryota</taxon>
        <taxon>Fungi</taxon>
        <taxon>Dikarya</taxon>
        <taxon>Basidiomycota</taxon>
        <taxon>Pucciniomycotina</taxon>
        <taxon>Pucciniomycetes</taxon>
        <taxon>Pucciniales</taxon>
        <taxon>Phakopsoraceae</taxon>
        <taxon>Phakopsora</taxon>
    </lineage>
</organism>
<proteinExistence type="inferred from homology"/>
<accession>A0AAV0AP17</accession>
<dbReference type="PROSITE" id="PS00018">
    <property type="entry name" value="EF_HAND_1"/>
    <property type="match status" value="1"/>
</dbReference>
<dbReference type="InterPro" id="IPR047141">
    <property type="entry name" value="Stealth"/>
</dbReference>
<dbReference type="GO" id="GO:0005509">
    <property type="term" value="F:calcium ion binding"/>
    <property type="evidence" value="ECO:0007669"/>
    <property type="project" value="InterPro"/>
</dbReference>
<dbReference type="GO" id="GO:0003976">
    <property type="term" value="F:UDP-N-acetylglucosamine-lysosomal-enzyme N-acetylglucosaminephosphotransferase activity"/>
    <property type="evidence" value="ECO:0007669"/>
    <property type="project" value="TreeGrafter"/>
</dbReference>
<dbReference type="Pfam" id="PF11380">
    <property type="entry name" value="Stealth_CR2"/>
    <property type="match status" value="1"/>
</dbReference>
<reference evidence="4" key="1">
    <citation type="submission" date="2022-06" db="EMBL/GenBank/DDBJ databases">
        <authorList>
            <consortium name="SYNGENTA / RWTH Aachen University"/>
        </authorList>
    </citation>
    <scope>NUCLEOTIDE SEQUENCE</scope>
</reference>
<dbReference type="PANTHER" id="PTHR24045:SF0">
    <property type="entry name" value="N-ACETYLGLUCOSAMINE-1-PHOSPHOTRANSFERASE SUBUNITS ALPHA_BETA"/>
    <property type="match status" value="1"/>
</dbReference>
<dbReference type="InterPro" id="IPR031357">
    <property type="entry name" value="Stealth_CR3"/>
</dbReference>
<dbReference type="Pfam" id="PF17102">
    <property type="entry name" value="Stealth_CR3"/>
    <property type="match status" value="1"/>
</dbReference>
<dbReference type="PANTHER" id="PTHR24045">
    <property type="match status" value="1"/>
</dbReference>
<keyword evidence="2" id="KW-0808">Transferase</keyword>
<dbReference type="EMBL" id="CALTRL010000742">
    <property type="protein sequence ID" value="CAH7669509.1"/>
    <property type="molecule type" value="Genomic_DNA"/>
</dbReference>
<protein>
    <recommendedName>
        <fullName evidence="3">EF-hand domain-containing protein</fullName>
    </recommendedName>
</protein>
<evidence type="ECO:0000256" key="2">
    <source>
        <dbReference type="ARBA" id="ARBA00022679"/>
    </source>
</evidence>
<sequence>MFYGTPGWSPTTTRKVLPLNLGITKTTQALHHRSFIRFIVSGFLLLSIYLSHRKYQTLWLQNIKISSQDNLDDRLWSLDHQSKPSSSEIWESFGRSSQTSKSAIKSPYRPRPTSSQRRLSLSCTESWISKGEKCTDLKPAPIDLIWTWVNSSASSSTPTTDGYNLRHHEEEEGEKYLFREHDELRYSLRSTLDSLPAQEVRSRQVISAVDPVTGLGSLPSWFDRKKTSSSDGLSFVHHSDLFKIHRDQLIKRYNWLKSVLPSHNSLAIESQISNLVNLGDNLIYLNDDCFLLNRFSLGDFATEFWGPVFRIQWDLFVDDDSLEGRNSPGDLGEWTSLKYTNWLLSQRFGKRTRRYLSHTSKVLGVESLREVSNIWYSEIDETATSNFRGQKKEINTPFLTTWYHIEKHREALLHSFIILRSDVDSDGILSLSEWNQMLNEIGIEQTSANNSSELIKIDRPYRPIQSEKIYAGQGAPKQTNYFWFSSDGFPLFGNGGKLPSNYSSFEDGTKEQFCTINIKECFSTGPGSSSESVLKKIAFEKPQCGDCVIASLVGKSGTSGGMEAFLPPSTFQTTISRWRSEPEVTSYANFEKTSKDVRFISPSSWTSRIQRMIYRDKRTWAIRNIQRYQYVLGSSNIVFDAITFPKASKEVLSKIKSFKSNETIYETNSEETQSSSTRKPKMDGWMITINDRIPSGGNPIVESLFSNWLKTLWPIKSNWEL</sequence>
<keyword evidence="5" id="KW-1185">Reference proteome</keyword>
<comment type="caution">
    <text evidence="4">The sequence shown here is derived from an EMBL/GenBank/DDBJ whole genome shotgun (WGS) entry which is preliminary data.</text>
</comment>
<comment type="similarity">
    <text evidence="1">Belongs to the stealth family.</text>
</comment>
<dbReference type="AlphaFoldDB" id="A0AAV0AP17"/>
<dbReference type="PROSITE" id="PS50222">
    <property type="entry name" value="EF_HAND_2"/>
    <property type="match status" value="1"/>
</dbReference>